<keyword evidence="6 7" id="KW-0472">Membrane</keyword>
<comment type="similarity">
    <text evidence="7">Belongs to the binding-protein-dependent transport system permease family.</text>
</comment>
<feature type="transmembrane region" description="Helical" evidence="7">
    <location>
        <begin position="176"/>
        <end position="197"/>
    </location>
</feature>
<feature type="transmembrane region" description="Helical" evidence="7">
    <location>
        <begin position="236"/>
        <end position="262"/>
    </location>
</feature>
<evidence type="ECO:0000256" key="2">
    <source>
        <dbReference type="ARBA" id="ARBA00022448"/>
    </source>
</evidence>
<reference evidence="10" key="1">
    <citation type="submission" date="2016-10" db="EMBL/GenBank/DDBJ databases">
        <authorList>
            <person name="Varghese N."/>
            <person name="Submissions S."/>
        </authorList>
    </citation>
    <scope>NUCLEOTIDE SEQUENCE [LARGE SCALE GENOMIC DNA]</scope>
    <source>
        <strain evidence="10">DSM 10002</strain>
    </source>
</reference>
<protein>
    <submittedName>
        <fullName evidence="9">Peptide/nickel transport system permease protein</fullName>
    </submittedName>
</protein>
<dbReference type="Pfam" id="PF00528">
    <property type="entry name" value="BPD_transp_1"/>
    <property type="match status" value="1"/>
</dbReference>
<evidence type="ECO:0000313" key="10">
    <source>
        <dbReference type="Proteomes" id="UP000214355"/>
    </source>
</evidence>
<evidence type="ECO:0000313" key="9">
    <source>
        <dbReference type="EMBL" id="SDU78247.1"/>
    </source>
</evidence>
<feature type="transmembrane region" description="Helical" evidence="7">
    <location>
        <begin position="131"/>
        <end position="156"/>
    </location>
</feature>
<dbReference type="PANTHER" id="PTHR30465:SF0">
    <property type="entry name" value="OLIGOPEPTIDE TRANSPORT SYSTEM PERMEASE PROTEIN APPB"/>
    <property type="match status" value="1"/>
</dbReference>
<organism evidence="9 10">
    <name type="scientific">Arcanobacterium phocae</name>
    <dbReference type="NCBI Taxonomy" id="131112"/>
    <lineage>
        <taxon>Bacteria</taxon>
        <taxon>Bacillati</taxon>
        <taxon>Actinomycetota</taxon>
        <taxon>Actinomycetes</taxon>
        <taxon>Actinomycetales</taxon>
        <taxon>Actinomycetaceae</taxon>
        <taxon>Arcanobacterium</taxon>
    </lineage>
</organism>
<dbReference type="GO" id="GO:0005886">
    <property type="term" value="C:plasma membrane"/>
    <property type="evidence" value="ECO:0007669"/>
    <property type="project" value="UniProtKB-SubCell"/>
</dbReference>
<evidence type="ECO:0000256" key="7">
    <source>
        <dbReference type="RuleBase" id="RU363032"/>
    </source>
</evidence>
<dbReference type="SUPFAM" id="SSF161098">
    <property type="entry name" value="MetI-like"/>
    <property type="match status" value="1"/>
</dbReference>
<sequence>MVRYITRRLMQSLVVVVLVTIITFTILHMLPGGAARSALGLQATQEQLDAYAHQMGYDRPLYEQYFTYLNQLIHGELGTSFALNMDVSDAIAQRLPKTMLLSFCGLTLAVVIAIPLGMLQAWKRNQWPDYLITAIALLMYSTPLFFMGLLLIVLFSQTWPILPPEAPQGFTVSEMLSQWQGLILPSITLAIVSLAAYTRYIRSSMVDNLEENYIRTARAKGLSESRVVIKHAMRNSLFPVITLLGMSLPALFSGGLVVESLFNYPGMGLMYWQAAQGRDYPILLAVTTIISIATVIGALLADIMYAVADPRVRYGGGDA</sequence>
<dbReference type="OrthoDB" id="3543764at2"/>
<keyword evidence="4 7" id="KW-0812">Transmembrane</keyword>
<dbReference type="GeneID" id="65344145"/>
<dbReference type="PROSITE" id="PS50928">
    <property type="entry name" value="ABC_TM1"/>
    <property type="match status" value="1"/>
</dbReference>
<feature type="transmembrane region" description="Helical" evidence="7">
    <location>
        <begin position="99"/>
        <end position="119"/>
    </location>
</feature>
<keyword evidence="3" id="KW-1003">Cell membrane</keyword>
<feature type="domain" description="ABC transmembrane type-1" evidence="8">
    <location>
        <begin position="95"/>
        <end position="301"/>
    </location>
</feature>
<evidence type="ECO:0000256" key="4">
    <source>
        <dbReference type="ARBA" id="ARBA00022692"/>
    </source>
</evidence>
<evidence type="ECO:0000259" key="8">
    <source>
        <dbReference type="PROSITE" id="PS50928"/>
    </source>
</evidence>
<evidence type="ECO:0000256" key="1">
    <source>
        <dbReference type="ARBA" id="ARBA00004651"/>
    </source>
</evidence>
<dbReference type="EMBL" id="LT629804">
    <property type="protein sequence ID" value="SDU78247.1"/>
    <property type="molecule type" value="Genomic_DNA"/>
</dbReference>
<dbReference type="InterPro" id="IPR035906">
    <property type="entry name" value="MetI-like_sf"/>
</dbReference>
<evidence type="ECO:0000256" key="5">
    <source>
        <dbReference type="ARBA" id="ARBA00022989"/>
    </source>
</evidence>
<keyword evidence="5 7" id="KW-1133">Transmembrane helix</keyword>
<dbReference type="Proteomes" id="UP000214355">
    <property type="component" value="Chromosome I"/>
</dbReference>
<dbReference type="CDD" id="cd06261">
    <property type="entry name" value="TM_PBP2"/>
    <property type="match status" value="1"/>
</dbReference>
<name>A0A1H2LB31_9ACTO</name>
<dbReference type="InterPro" id="IPR045621">
    <property type="entry name" value="BPD_transp_1_N"/>
</dbReference>
<dbReference type="AlphaFoldDB" id="A0A1H2LB31"/>
<comment type="subcellular location">
    <subcellularLocation>
        <location evidence="1 7">Cell membrane</location>
        <topology evidence="1 7">Multi-pass membrane protein</topology>
    </subcellularLocation>
</comment>
<evidence type="ECO:0000256" key="6">
    <source>
        <dbReference type="ARBA" id="ARBA00023136"/>
    </source>
</evidence>
<accession>A0A1H2LB31</accession>
<keyword evidence="10" id="KW-1185">Reference proteome</keyword>
<feature type="transmembrane region" description="Helical" evidence="7">
    <location>
        <begin position="12"/>
        <end position="30"/>
    </location>
</feature>
<dbReference type="Pfam" id="PF19300">
    <property type="entry name" value="BPD_transp_1_N"/>
    <property type="match status" value="1"/>
</dbReference>
<dbReference type="Gene3D" id="1.10.3720.10">
    <property type="entry name" value="MetI-like"/>
    <property type="match status" value="1"/>
</dbReference>
<dbReference type="GO" id="GO:0055085">
    <property type="term" value="P:transmembrane transport"/>
    <property type="evidence" value="ECO:0007669"/>
    <property type="project" value="InterPro"/>
</dbReference>
<dbReference type="InterPro" id="IPR000515">
    <property type="entry name" value="MetI-like"/>
</dbReference>
<dbReference type="PANTHER" id="PTHR30465">
    <property type="entry name" value="INNER MEMBRANE ABC TRANSPORTER"/>
    <property type="match status" value="1"/>
</dbReference>
<evidence type="ECO:0000256" key="3">
    <source>
        <dbReference type="ARBA" id="ARBA00022475"/>
    </source>
</evidence>
<dbReference type="STRING" id="131112.SAMN04489737_0390"/>
<dbReference type="RefSeq" id="WP_091279252.1">
    <property type="nucleotide sequence ID" value="NZ_JABAPH010000065.1"/>
</dbReference>
<keyword evidence="2 7" id="KW-0813">Transport</keyword>
<feature type="transmembrane region" description="Helical" evidence="7">
    <location>
        <begin position="282"/>
        <end position="305"/>
    </location>
</feature>
<gene>
    <name evidence="9" type="ORF">SAMN04489737_0390</name>
</gene>
<proteinExistence type="inferred from homology"/>